<evidence type="ECO:0000256" key="6">
    <source>
        <dbReference type="SAM" id="Phobius"/>
    </source>
</evidence>
<keyword evidence="2 4" id="KW-0813">Transport</keyword>
<protein>
    <submittedName>
        <fullName evidence="7">Zinc ABC transporter substrate-binding protein</fullName>
    </submittedName>
</protein>
<keyword evidence="6" id="KW-1133">Transmembrane helix</keyword>
<dbReference type="Pfam" id="PF01297">
    <property type="entry name" value="ZnuA"/>
    <property type="match status" value="1"/>
</dbReference>
<dbReference type="SUPFAM" id="SSF53807">
    <property type="entry name" value="Helical backbone' metal receptor"/>
    <property type="match status" value="1"/>
</dbReference>
<name>A0ABS2GIV9_9FIRM</name>
<evidence type="ECO:0000313" key="7">
    <source>
        <dbReference type="EMBL" id="MBM6913183.1"/>
    </source>
</evidence>
<dbReference type="PROSITE" id="PS51257">
    <property type="entry name" value="PROKAR_LIPOPROTEIN"/>
    <property type="match status" value="1"/>
</dbReference>
<keyword evidence="3" id="KW-0732">Signal</keyword>
<evidence type="ECO:0000256" key="1">
    <source>
        <dbReference type="ARBA" id="ARBA00011028"/>
    </source>
</evidence>
<comment type="similarity">
    <text evidence="1 4">Belongs to the bacterial solute-binding protein 9 family.</text>
</comment>
<dbReference type="PRINTS" id="PR00691">
    <property type="entry name" value="ADHESINB"/>
</dbReference>
<evidence type="ECO:0000256" key="3">
    <source>
        <dbReference type="ARBA" id="ARBA00022729"/>
    </source>
</evidence>
<reference evidence="7 8" key="1">
    <citation type="journal article" date="2021" name="Sci. Rep.">
        <title>The distribution of antibiotic resistance genes in chicken gut microbiota commensals.</title>
        <authorList>
            <person name="Juricova H."/>
            <person name="Matiasovicova J."/>
            <person name="Kubasova T."/>
            <person name="Cejkova D."/>
            <person name="Rychlik I."/>
        </authorList>
    </citation>
    <scope>NUCLEOTIDE SEQUENCE [LARGE SCALE GENOMIC DNA]</scope>
    <source>
        <strain evidence="7 8">An537</strain>
    </source>
</reference>
<proteinExistence type="inferred from homology"/>
<gene>
    <name evidence="7" type="ORF">H6A01_07605</name>
</gene>
<dbReference type="Proteomes" id="UP000707138">
    <property type="component" value="Unassembled WGS sequence"/>
</dbReference>
<dbReference type="InterPro" id="IPR006128">
    <property type="entry name" value="Lipoprotein_PsaA-like"/>
</dbReference>
<evidence type="ECO:0000256" key="2">
    <source>
        <dbReference type="ARBA" id="ARBA00022448"/>
    </source>
</evidence>
<dbReference type="PRINTS" id="PR00690">
    <property type="entry name" value="ADHESNFAMILY"/>
</dbReference>
<evidence type="ECO:0000256" key="4">
    <source>
        <dbReference type="RuleBase" id="RU003512"/>
    </source>
</evidence>
<keyword evidence="6" id="KW-0812">Transmembrane</keyword>
<dbReference type="InterPro" id="IPR050492">
    <property type="entry name" value="Bact_metal-bind_prot9"/>
</dbReference>
<accession>A0ABS2GIV9</accession>
<dbReference type="Gene3D" id="3.40.50.1980">
    <property type="entry name" value="Nitrogenase molybdenum iron protein domain"/>
    <property type="match status" value="2"/>
</dbReference>
<feature type="transmembrane region" description="Helical" evidence="6">
    <location>
        <begin position="12"/>
        <end position="32"/>
    </location>
</feature>
<comment type="caution">
    <text evidence="7">The sequence shown here is derived from an EMBL/GenBank/DDBJ whole genome shotgun (WGS) entry which is preliminary data.</text>
</comment>
<feature type="compositionally biased region" description="Basic and acidic residues" evidence="5">
    <location>
        <begin position="147"/>
        <end position="159"/>
    </location>
</feature>
<dbReference type="PANTHER" id="PTHR42953:SF3">
    <property type="entry name" value="HIGH-AFFINITY ZINC UPTAKE SYSTEM PROTEIN ZNUA"/>
    <property type="match status" value="1"/>
</dbReference>
<dbReference type="InterPro" id="IPR006129">
    <property type="entry name" value="AdhesinB"/>
</dbReference>
<dbReference type="InterPro" id="IPR006127">
    <property type="entry name" value="ZnuA-like"/>
</dbReference>
<dbReference type="PANTHER" id="PTHR42953">
    <property type="entry name" value="HIGH-AFFINITY ZINC UPTAKE SYSTEM PROTEIN ZNUA-RELATED"/>
    <property type="match status" value="1"/>
</dbReference>
<feature type="compositionally biased region" description="Basic and acidic residues" evidence="5">
    <location>
        <begin position="128"/>
        <end position="138"/>
    </location>
</feature>
<sequence length="330" mass="35658">MKTCNTSWWRRVAIGVMSVAMGIVIGGCGSSAPTNEGKLPVVASVYPVYDVAKQVGGDKIALTLLVPPGSEPHDWEPSSSDLMAIGKAKLFLYNGAGLEPTEKIVTKDVLRDAKAIELSKAVRVLPMPHEDSEGEMAKESAPSAVDKSADGHEHDHGGNDPHVWLDPTNVMLETDAVVKAFSEADPANAEYYKKNGEAYKEKLAKLDAQYQDWAQGVQQKNLVVTHEAFGYLAHRYGLHQLGIMGISPDAEPTPEKMARIVAFVKANGVKAIFSEELVNPKLAEAIAKEAGVTVYMLNPVEGLTKEQMDKGATYLSVMEENLATLKKAMP</sequence>
<organism evidence="7 8">
    <name type="scientific">Veillonella magna</name>
    <dbReference type="NCBI Taxonomy" id="464322"/>
    <lineage>
        <taxon>Bacteria</taxon>
        <taxon>Bacillati</taxon>
        <taxon>Bacillota</taxon>
        <taxon>Negativicutes</taxon>
        <taxon>Veillonellales</taxon>
        <taxon>Veillonellaceae</taxon>
        <taxon>Veillonella</taxon>
    </lineage>
</organism>
<dbReference type="EMBL" id="JACJLA010000013">
    <property type="protein sequence ID" value="MBM6913183.1"/>
    <property type="molecule type" value="Genomic_DNA"/>
</dbReference>
<keyword evidence="8" id="KW-1185">Reference proteome</keyword>
<dbReference type="RefSeq" id="WP_205088151.1">
    <property type="nucleotide sequence ID" value="NZ_JACJLA010000013.1"/>
</dbReference>
<keyword evidence="6" id="KW-0472">Membrane</keyword>
<feature type="region of interest" description="Disordered" evidence="5">
    <location>
        <begin position="128"/>
        <end position="163"/>
    </location>
</feature>
<evidence type="ECO:0000313" key="8">
    <source>
        <dbReference type="Proteomes" id="UP000707138"/>
    </source>
</evidence>
<evidence type="ECO:0000256" key="5">
    <source>
        <dbReference type="SAM" id="MobiDB-lite"/>
    </source>
</evidence>